<evidence type="ECO:0000313" key="3">
    <source>
        <dbReference type="Proteomes" id="UP000324222"/>
    </source>
</evidence>
<dbReference type="Proteomes" id="UP000324222">
    <property type="component" value="Unassembled WGS sequence"/>
</dbReference>
<evidence type="ECO:0000313" key="2">
    <source>
        <dbReference type="EMBL" id="MPC21647.1"/>
    </source>
</evidence>
<reference evidence="2 3" key="1">
    <citation type="submission" date="2019-05" db="EMBL/GenBank/DDBJ databases">
        <title>Another draft genome of Portunus trituberculatus and its Hox gene families provides insights of decapod evolution.</title>
        <authorList>
            <person name="Jeong J.-H."/>
            <person name="Song I."/>
            <person name="Kim S."/>
            <person name="Choi T."/>
            <person name="Kim D."/>
            <person name="Ryu S."/>
            <person name="Kim W."/>
        </authorList>
    </citation>
    <scope>NUCLEOTIDE SEQUENCE [LARGE SCALE GENOMIC DNA]</scope>
    <source>
        <tissue evidence="2">Muscle</tissue>
    </source>
</reference>
<dbReference type="EMBL" id="VSRR010000999">
    <property type="protein sequence ID" value="MPC21647.1"/>
    <property type="molecule type" value="Genomic_DNA"/>
</dbReference>
<gene>
    <name evidence="2" type="ORF">E2C01_014639</name>
</gene>
<organism evidence="2 3">
    <name type="scientific">Portunus trituberculatus</name>
    <name type="common">Swimming crab</name>
    <name type="synonym">Neptunus trituberculatus</name>
    <dbReference type="NCBI Taxonomy" id="210409"/>
    <lineage>
        <taxon>Eukaryota</taxon>
        <taxon>Metazoa</taxon>
        <taxon>Ecdysozoa</taxon>
        <taxon>Arthropoda</taxon>
        <taxon>Crustacea</taxon>
        <taxon>Multicrustacea</taxon>
        <taxon>Malacostraca</taxon>
        <taxon>Eumalacostraca</taxon>
        <taxon>Eucarida</taxon>
        <taxon>Decapoda</taxon>
        <taxon>Pleocyemata</taxon>
        <taxon>Brachyura</taxon>
        <taxon>Eubrachyura</taxon>
        <taxon>Portunoidea</taxon>
        <taxon>Portunidae</taxon>
        <taxon>Portuninae</taxon>
        <taxon>Portunus</taxon>
    </lineage>
</organism>
<name>A0A5B7DKM3_PORTR</name>
<dbReference type="AlphaFoldDB" id="A0A5B7DKM3"/>
<sequence>MSIVSSGGVRLLAGPGCGRPGKTVSPAACSNSARNKGGRHWESGVAVSVCHRGLPTPGLALPPPHEGSSSLAQNAQASGMQVATSCGGGGREKGGKEKRGMKDRRVCSLIFSIIRPLLGRRRPYTFANCVGSVHTPRPDGTGSGKLSVELLHVSAFRGPQTCDVLYEGNGASREAASVTPDPALLLRRA</sequence>
<protein>
    <submittedName>
        <fullName evidence="2">Uncharacterized protein</fullName>
    </submittedName>
</protein>
<feature type="compositionally biased region" description="Basic and acidic residues" evidence="1">
    <location>
        <begin position="90"/>
        <end position="100"/>
    </location>
</feature>
<evidence type="ECO:0000256" key="1">
    <source>
        <dbReference type="SAM" id="MobiDB-lite"/>
    </source>
</evidence>
<feature type="region of interest" description="Disordered" evidence="1">
    <location>
        <begin position="57"/>
        <end position="100"/>
    </location>
</feature>
<proteinExistence type="predicted"/>
<feature type="compositionally biased region" description="Polar residues" evidence="1">
    <location>
        <begin position="67"/>
        <end position="84"/>
    </location>
</feature>
<accession>A0A5B7DKM3</accession>
<keyword evidence="3" id="KW-1185">Reference proteome</keyword>
<comment type="caution">
    <text evidence="2">The sequence shown here is derived from an EMBL/GenBank/DDBJ whole genome shotgun (WGS) entry which is preliminary data.</text>
</comment>
<feature type="region of interest" description="Disordered" evidence="1">
    <location>
        <begin position="12"/>
        <end position="39"/>
    </location>
</feature>